<accession>A0A427Y0B6</accession>
<dbReference type="RefSeq" id="XP_028478007.1">
    <property type="nucleotide sequence ID" value="XM_028621555.1"/>
</dbReference>
<feature type="compositionally biased region" description="Basic and acidic residues" evidence="1">
    <location>
        <begin position="362"/>
        <end position="376"/>
    </location>
</feature>
<dbReference type="Proteomes" id="UP000279236">
    <property type="component" value="Unassembled WGS sequence"/>
</dbReference>
<dbReference type="GO" id="GO:0000171">
    <property type="term" value="F:ribonuclease MRP activity"/>
    <property type="evidence" value="ECO:0007669"/>
    <property type="project" value="TreeGrafter"/>
</dbReference>
<evidence type="ECO:0000313" key="3">
    <source>
        <dbReference type="Proteomes" id="UP000279236"/>
    </source>
</evidence>
<dbReference type="GeneID" id="39590624"/>
<dbReference type="EMBL" id="RSCE01000003">
    <property type="protein sequence ID" value="RSH84559.1"/>
    <property type="molecule type" value="Genomic_DNA"/>
</dbReference>
<feature type="compositionally biased region" description="Basic residues" evidence="1">
    <location>
        <begin position="352"/>
        <end position="361"/>
    </location>
</feature>
<dbReference type="GO" id="GO:0005829">
    <property type="term" value="C:cytosol"/>
    <property type="evidence" value="ECO:0007669"/>
    <property type="project" value="TreeGrafter"/>
</dbReference>
<dbReference type="GO" id="GO:0006364">
    <property type="term" value="P:rRNA processing"/>
    <property type="evidence" value="ECO:0007669"/>
    <property type="project" value="InterPro"/>
</dbReference>
<dbReference type="PANTHER" id="PTHR28272">
    <property type="entry name" value="RIBONUCLEASES P/MRP PROTEIN SUBUNIT POP3"/>
    <property type="match status" value="1"/>
</dbReference>
<organism evidence="2 3">
    <name type="scientific">Apiotrichum porosum</name>
    <dbReference type="NCBI Taxonomy" id="105984"/>
    <lineage>
        <taxon>Eukaryota</taxon>
        <taxon>Fungi</taxon>
        <taxon>Dikarya</taxon>
        <taxon>Basidiomycota</taxon>
        <taxon>Agaricomycotina</taxon>
        <taxon>Tremellomycetes</taxon>
        <taxon>Trichosporonales</taxon>
        <taxon>Trichosporonaceae</taxon>
        <taxon>Apiotrichum</taxon>
    </lineage>
</organism>
<dbReference type="AlphaFoldDB" id="A0A427Y0B6"/>
<dbReference type="GO" id="GO:0000172">
    <property type="term" value="C:ribonuclease MRP complex"/>
    <property type="evidence" value="ECO:0007669"/>
    <property type="project" value="TreeGrafter"/>
</dbReference>
<feature type="region of interest" description="Disordered" evidence="1">
    <location>
        <begin position="1"/>
        <end position="24"/>
    </location>
</feature>
<feature type="compositionally biased region" description="Low complexity" evidence="1">
    <location>
        <begin position="143"/>
        <end position="152"/>
    </location>
</feature>
<proteinExistence type="predicted"/>
<protein>
    <submittedName>
        <fullName evidence="2">Uncharacterized protein</fullName>
    </submittedName>
</protein>
<dbReference type="OrthoDB" id="20109at2759"/>
<dbReference type="GO" id="GO:0004526">
    <property type="term" value="F:ribonuclease P activity"/>
    <property type="evidence" value="ECO:0007669"/>
    <property type="project" value="TreeGrafter"/>
</dbReference>
<dbReference type="GO" id="GO:0034965">
    <property type="term" value="P:intronic box C/D snoRNA processing"/>
    <property type="evidence" value="ECO:0007669"/>
    <property type="project" value="TreeGrafter"/>
</dbReference>
<sequence length="400" mass="43558">MPPAATLPGGQTIRQQTKAKDRASADRNVVKAVLSNPLAVPWPSLPNHLQTSVLAALPQIIPPEVSDYHVSRARCSRAVKVRRKKEKHGKETTVAIEEPPAKPASLDHLVLGLNETIKALEHGIDDLRLRMMVMTDALEGVTQTPATTRLLPTAPPAQPEAETEASAAAEPTTPASPLAFVLVPHLSVSPMALIEPLPTYCATYNTLLRQHAQLAKAVRSRVPRPDRYIRPEGPEMRVVPLGAREAEIAATVGLRRVAAFAVRASHPALDVLERLLPQSILVPPRHSITLPFPTTTLRVHDGDAAAAPKPKTAAPLPPINYSALHIKAVHTTAPLDTNGRKAKRMAEVRTKRIQKRDHRRKEREVQERAFGKELKGRKGKPGARAERIAAKKAQVMDVDA</sequence>
<dbReference type="InterPro" id="IPR013241">
    <property type="entry name" value="RNase_P_Pop3"/>
</dbReference>
<reference evidence="2 3" key="1">
    <citation type="submission" date="2018-11" db="EMBL/GenBank/DDBJ databases">
        <title>Genome sequence of Apiotrichum porosum DSM 27194.</title>
        <authorList>
            <person name="Aliyu H."/>
            <person name="Gorte O."/>
            <person name="Ochsenreither K."/>
        </authorList>
    </citation>
    <scope>NUCLEOTIDE SEQUENCE [LARGE SCALE GENOMIC DNA]</scope>
    <source>
        <strain evidence="2 3">DSM 27194</strain>
    </source>
</reference>
<dbReference type="PANTHER" id="PTHR28272:SF1">
    <property type="entry name" value="RIBONUCLEASES P_MRP PROTEIN SUBUNIT POP3"/>
    <property type="match status" value="1"/>
</dbReference>
<feature type="region of interest" description="Disordered" evidence="1">
    <location>
        <begin position="352"/>
        <end position="400"/>
    </location>
</feature>
<comment type="caution">
    <text evidence="2">The sequence shown here is derived from an EMBL/GenBank/DDBJ whole genome shotgun (WGS) entry which is preliminary data.</text>
</comment>
<feature type="region of interest" description="Disordered" evidence="1">
    <location>
        <begin position="143"/>
        <end position="171"/>
    </location>
</feature>
<gene>
    <name evidence="2" type="ORF">EHS24_006081</name>
</gene>
<dbReference type="GO" id="GO:0008033">
    <property type="term" value="P:tRNA processing"/>
    <property type="evidence" value="ECO:0007669"/>
    <property type="project" value="InterPro"/>
</dbReference>
<evidence type="ECO:0000313" key="2">
    <source>
        <dbReference type="EMBL" id="RSH84559.1"/>
    </source>
</evidence>
<dbReference type="GO" id="GO:0005655">
    <property type="term" value="C:nucleolar ribonuclease P complex"/>
    <property type="evidence" value="ECO:0007669"/>
    <property type="project" value="TreeGrafter"/>
</dbReference>
<keyword evidence="3" id="KW-1185">Reference proteome</keyword>
<name>A0A427Y0B6_9TREE</name>
<evidence type="ECO:0000256" key="1">
    <source>
        <dbReference type="SAM" id="MobiDB-lite"/>
    </source>
</evidence>
<dbReference type="STRING" id="105984.A0A427Y0B6"/>